<keyword evidence="4" id="KW-1185">Reference proteome</keyword>
<dbReference type="PANTHER" id="PTHR11102">
    <property type="entry name" value="SEL-1-LIKE PROTEIN"/>
    <property type="match status" value="1"/>
</dbReference>
<feature type="region of interest" description="Disordered" evidence="2">
    <location>
        <begin position="435"/>
        <end position="460"/>
    </location>
</feature>
<feature type="region of interest" description="Disordered" evidence="2">
    <location>
        <begin position="481"/>
        <end position="518"/>
    </location>
</feature>
<dbReference type="AlphaFoldDB" id="A8Q957"/>
<proteinExistence type="inferred from homology"/>
<dbReference type="OrthoDB" id="2425131at2759"/>
<evidence type="ECO:0000313" key="4">
    <source>
        <dbReference type="Proteomes" id="UP000008837"/>
    </source>
</evidence>
<dbReference type="VEuPathDB" id="FungiDB:MGL_3416"/>
<dbReference type="InterPro" id="IPR006597">
    <property type="entry name" value="Sel1-like"/>
</dbReference>
<dbReference type="OMA" id="AGYYWAS"/>
<dbReference type="InParanoid" id="A8Q957"/>
<dbReference type="GeneID" id="5853688"/>
<comment type="similarity">
    <text evidence="1">Belongs to the sel-1 family.</text>
</comment>
<reference evidence="3 4" key="1">
    <citation type="journal article" date="2007" name="Proc. Natl. Acad. Sci. U.S.A.">
        <title>Dandruff-associated Malassezia genomes reveal convergent and divergent virulence traits shared with plant and human fungal pathogens.</title>
        <authorList>
            <person name="Xu J."/>
            <person name="Saunders C.W."/>
            <person name="Hu P."/>
            <person name="Grant R.A."/>
            <person name="Boekhout T."/>
            <person name="Kuramae E.E."/>
            <person name="Kronstad J.W."/>
            <person name="Deangelis Y.M."/>
            <person name="Reeder N.L."/>
            <person name="Johnstone K.R."/>
            <person name="Leland M."/>
            <person name="Fieno A.M."/>
            <person name="Begley W.M."/>
            <person name="Sun Y."/>
            <person name="Lacey M.P."/>
            <person name="Chaudhary T."/>
            <person name="Keough T."/>
            <person name="Chu L."/>
            <person name="Sears R."/>
            <person name="Yuan B."/>
            <person name="Dawson T.L.Jr."/>
        </authorList>
    </citation>
    <scope>NUCLEOTIDE SEQUENCE [LARGE SCALE GENOMIC DNA]</scope>
    <source>
        <strain evidence="4">ATCC MYA-4612 / CBS 7966</strain>
    </source>
</reference>
<sequence>MLRHAATDVRATTRVMANGLRASLLWNGTWKHVVVYPDNRAIHSAPLLLTQAELPGAVAATVNEADASPRDNANGTRFLPPMKKYPIPREEALSILEFIARALAHGEGPSGHSVDSFRVCSKQCEMDVLGILERGNVPVSALRKLASAVLQMNYEPQRLAIVGVMYGIASRRGDEDARYSWATMVMEGLLSTHSKQLDVLQAEAATAAYSQLARKGHARAQFGMGRLVLAKVLSKTGADAADKQVQMAVDLWQRAGRNGYAEAWYELGQLYHGGQFVPQDKLRALTCFEHGARGGSAQASHALGTIYLTRARTQADRAEMANAANSSALAARYFLQAAQKGHAASAYNMGLLYMRTSMSEKEHKARQGVLPDNRSAREWFAAAASRLFLPAMMNYGAILMEGRGRDDTDTPASDLEEARLVYTRAVKLCQKIEQQQQERSSSATLRGVSAAVKPDHDTSATARHMMETARAALKILDKQLLSSPTGTPSSSSAAASSLEASPQRGGSSHWLSSNCTIM</sequence>
<dbReference type="RefSeq" id="XP_001729381.1">
    <property type="nucleotide sequence ID" value="XM_001729329.1"/>
</dbReference>
<accession>A8Q957</accession>
<dbReference type="Proteomes" id="UP000008837">
    <property type="component" value="Unassembled WGS sequence"/>
</dbReference>
<dbReference type="InterPro" id="IPR050767">
    <property type="entry name" value="Sel1_AlgK"/>
</dbReference>
<feature type="compositionally biased region" description="Polar residues" evidence="2">
    <location>
        <begin position="435"/>
        <end position="444"/>
    </location>
</feature>
<name>A8Q957_MALGO</name>
<evidence type="ECO:0000256" key="1">
    <source>
        <dbReference type="ARBA" id="ARBA00038101"/>
    </source>
</evidence>
<dbReference type="SMART" id="SM00671">
    <property type="entry name" value="SEL1"/>
    <property type="match status" value="5"/>
</dbReference>
<feature type="compositionally biased region" description="Polar residues" evidence="2">
    <location>
        <begin position="504"/>
        <end position="518"/>
    </location>
</feature>
<dbReference type="SUPFAM" id="SSF81901">
    <property type="entry name" value="HCP-like"/>
    <property type="match status" value="2"/>
</dbReference>
<feature type="compositionally biased region" description="Low complexity" evidence="2">
    <location>
        <begin position="481"/>
        <end position="502"/>
    </location>
</feature>
<evidence type="ECO:0000256" key="2">
    <source>
        <dbReference type="SAM" id="MobiDB-lite"/>
    </source>
</evidence>
<dbReference type="STRING" id="425265.A8Q957"/>
<gene>
    <name evidence="3" type="ORF">MGL_3416</name>
</gene>
<dbReference type="InterPro" id="IPR011990">
    <property type="entry name" value="TPR-like_helical_dom_sf"/>
</dbReference>
<dbReference type="EMBL" id="AAYY01000013">
    <property type="protein sequence ID" value="EDP42167.1"/>
    <property type="molecule type" value="Genomic_DNA"/>
</dbReference>
<dbReference type="PANTHER" id="PTHR11102:SF160">
    <property type="entry name" value="ERAD-ASSOCIATED E3 UBIQUITIN-PROTEIN LIGASE COMPONENT HRD3"/>
    <property type="match status" value="1"/>
</dbReference>
<dbReference type="KEGG" id="mgl:MGL_3416"/>
<dbReference type="Gene3D" id="1.25.40.10">
    <property type="entry name" value="Tetratricopeptide repeat domain"/>
    <property type="match status" value="1"/>
</dbReference>
<protein>
    <submittedName>
        <fullName evidence="3">Uncharacterized protein</fullName>
    </submittedName>
</protein>
<organism evidence="3 4">
    <name type="scientific">Malassezia globosa (strain ATCC MYA-4612 / CBS 7966)</name>
    <name type="common">Dandruff-associated fungus</name>
    <dbReference type="NCBI Taxonomy" id="425265"/>
    <lineage>
        <taxon>Eukaryota</taxon>
        <taxon>Fungi</taxon>
        <taxon>Dikarya</taxon>
        <taxon>Basidiomycota</taxon>
        <taxon>Ustilaginomycotina</taxon>
        <taxon>Malasseziomycetes</taxon>
        <taxon>Malasseziales</taxon>
        <taxon>Malasseziaceae</taxon>
        <taxon>Malassezia</taxon>
    </lineage>
</organism>
<evidence type="ECO:0000313" key="3">
    <source>
        <dbReference type="EMBL" id="EDP42167.1"/>
    </source>
</evidence>
<comment type="caution">
    <text evidence="3">The sequence shown here is derived from an EMBL/GenBank/DDBJ whole genome shotgun (WGS) entry which is preliminary data.</text>
</comment>